<dbReference type="EMBL" id="CP086716">
    <property type="protein sequence ID" value="WOO80420.1"/>
    <property type="molecule type" value="Genomic_DNA"/>
</dbReference>
<dbReference type="Pfam" id="PF09362">
    <property type="entry name" value="DUF1996"/>
    <property type="match status" value="1"/>
</dbReference>
<dbReference type="GeneID" id="87807179"/>
<feature type="compositionally biased region" description="Low complexity" evidence="1">
    <location>
        <begin position="547"/>
        <end position="562"/>
    </location>
</feature>
<evidence type="ECO:0000256" key="1">
    <source>
        <dbReference type="SAM" id="MobiDB-lite"/>
    </source>
</evidence>
<evidence type="ECO:0000313" key="4">
    <source>
        <dbReference type="EMBL" id="WOO80420.1"/>
    </source>
</evidence>
<gene>
    <name evidence="4" type="ORF">LOC62_03G003938</name>
</gene>
<keyword evidence="2" id="KW-0732">Signal</keyword>
<feature type="compositionally biased region" description="Low complexity" evidence="1">
    <location>
        <begin position="591"/>
        <end position="609"/>
    </location>
</feature>
<dbReference type="PANTHER" id="PTHR43662:SF3">
    <property type="entry name" value="DOMAIN PROTEIN, PUTATIVE (AFU_ORTHOLOGUE AFUA_6G11970)-RELATED"/>
    <property type="match status" value="1"/>
</dbReference>
<proteinExistence type="predicted"/>
<protein>
    <recommendedName>
        <fullName evidence="3">DUF1996 domain-containing protein</fullName>
    </recommendedName>
</protein>
<feature type="domain" description="DUF1996" evidence="3">
    <location>
        <begin position="42"/>
        <end position="285"/>
    </location>
</feature>
<dbReference type="InterPro" id="IPR018535">
    <property type="entry name" value="DUF1996"/>
</dbReference>
<evidence type="ECO:0000256" key="2">
    <source>
        <dbReference type="SAM" id="SignalP"/>
    </source>
</evidence>
<feature type="region of interest" description="Disordered" evidence="1">
    <location>
        <begin position="547"/>
        <end position="678"/>
    </location>
</feature>
<dbReference type="PANTHER" id="PTHR43662">
    <property type="match status" value="1"/>
</dbReference>
<dbReference type="Proteomes" id="UP000827549">
    <property type="component" value="Chromosome 3"/>
</dbReference>
<sequence>MVAGSTFFLLTALALGLGTSSAQDDGGLFHADLGPVAQGRIDPIVNPGRFAAHAHTIFGASNFRNVLNTPAEQHNAGCTSASFSVDKSNYWIPTLYFINSAGKYEPVQAHGGRAYYLIRGDKNVAYPDGFRVVAGTANNRAADDVRKAGVGYHCSEHANGPAKVNLYLPNGMFTSVGCEDMVTRVTFPSCGWANQSLDSWDHSSHMTYPLNGPQGDGLMYYDPFSGKDCPASHPVKYPTLNLEVYWRLTKSQLSQWRSGPDAINFIWANGDTHGTTLHADFVFGWPQDLFQKMAKGCSDANCAANEFKDITLTQNCRFQGMLPDEDLGYINPLDQLPGCNPRWDLSQGDTKPSECPWFTHEPGWTPPNAVIKVAGGQNPVALDLPGVNLTRDSLMQYTKDKDVYTFQPVTDVRHEFNNNPWINRWWNGTQADIDANKVQDTAVNKQPKVIDMGDSAAFDAILPTTAPVGQEQWATTKEVGTFTKWEYQMTPPAGGAKAAAAPMTTSSAGLPSGNVLAANPSGSASATADAAVTMATPSVVDAAASPSATSASTTSGSGTAVAHPTGGVAGTPSVEPVAASANPSAVGTPLGSDPSSSSSSSSGAAAPSAVGTPIGSGSHVPVASPPSDVGPTATPSDSGTPVGSGKPAVPTTASTTSPTAAAKPGRCRPKHRRRHYRL</sequence>
<feature type="chain" id="PRO_5042097264" description="DUF1996 domain-containing protein" evidence="2">
    <location>
        <begin position="23"/>
        <end position="678"/>
    </location>
</feature>
<feature type="signal peptide" evidence="2">
    <location>
        <begin position="1"/>
        <end position="22"/>
    </location>
</feature>
<feature type="compositionally biased region" description="Low complexity" evidence="1">
    <location>
        <begin position="646"/>
        <end position="664"/>
    </location>
</feature>
<dbReference type="RefSeq" id="XP_062626452.1">
    <property type="nucleotide sequence ID" value="XM_062770468.1"/>
</dbReference>
<feature type="compositionally biased region" description="Basic residues" evidence="1">
    <location>
        <begin position="665"/>
        <end position="678"/>
    </location>
</feature>
<accession>A0AAF0Y5A7</accession>
<evidence type="ECO:0000313" key="5">
    <source>
        <dbReference type="Proteomes" id="UP000827549"/>
    </source>
</evidence>
<evidence type="ECO:0000259" key="3">
    <source>
        <dbReference type="Pfam" id="PF09362"/>
    </source>
</evidence>
<dbReference type="AlphaFoldDB" id="A0AAF0Y5A7"/>
<name>A0AAF0Y5A7_9TREE</name>
<keyword evidence="5" id="KW-1185">Reference proteome</keyword>
<organism evidence="4 5">
    <name type="scientific">Vanrija pseudolonga</name>
    <dbReference type="NCBI Taxonomy" id="143232"/>
    <lineage>
        <taxon>Eukaryota</taxon>
        <taxon>Fungi</taxon>
        <taxon>Dikarya</taxon>
        <taxon>Basidiomycota</taxon>
        <taxon>Agaricomycotina</taxon>
        <taxon>Tremellomycetes</taxon>
        <taxon>Trichosporonales</taxon>
        <taxon>Trichosporonaceae</taxon>
        <taxon>Vanrija</taxon>
    </lineage>
</organism>
<reference evidence="4" key="1">
    <citation type="submission" date="2023-10" db="EMBL/GenBank/DDBJ databases">
        <authorList>
            <person name="Noh H."/>
        </authorList>
    </citation>
    <scope>NUCLEOTIDE SEQUENCE</scope>
    <source>
        <strain evidence="4">DUCC4014</strain>
    </source>
</reference>